<accession>A0ACB1MJV5</accession>
<sequence length="83" mass="9432">MAMKTLLDQDQSKMGQHSNQMWGAGLLGEVQRLTRTPMANAWSTFSKREERFFRISGSCELNGQRLIDIQQARGTVFLDLGQL</sequence>
<organism evidence="1 2">
    <name type="scientific">Rangifer tarandus platyrhynchus</name>
    <name type="common">Svalbard reindeer</name>
    <dbReference type="NCBI Taxonomy" id="3082113"/>
    <lineage>
        <taxon>Eukaryota</taxon>
        <taxon>Metazoa</taxon>
        <taxon>Chordata</taxon>
        <taxon>Craniata</taxon>
        <taxon>Vertebrata</taxon>
        <taxon>Euteleostomi</taxon>
        <taxon>Mammalia</taxon>
        <taxon>Eutheria</taxon>
        <taxon>Laurasiatheria</taxon>
        <taxon>Artiodactyla</taxon>
        <taxon>Ruminantia</taxon>
        <taxon>Pecora</taxon>
        <taxon>Cervidae</taxon>
        <taxon>Odocoileinae</taxon>
        <taxon>Rangifer</taxon>
    </lineage>
</organism>
<name>A0ACB1MJV5_RANTA</name>
<evidence type="ECO:0000313" key="1">
    <source>
        <dbReference type="EMBL" id="CAN0501397.1"/>
    </source>
</evidence>
<protein>
    <submittedName>
        <fullName evidence="1">Uncharacterized protein</fullName>
    </submittedName>
</protein>
<reference evidence="1" key="1">
    <citation type="submission" date="2025-03" db="EMBL/GenBank/DDBJ databases">
        <authorList>
            <consortium name="ELIXIR-Norway"/>
            <consortium name="Elixir Norway"/>
        </authorList>
    </citation>
    <scope>NUCLEOTIDE SEQUENCE</scope>
</reference>
<evidence type="ECO:0000313" key="2">
    <source>
        <dbReference type="Proteomes" id="UP001162501"/>
    </source>
</evidence>
<dbReference type="EMBL" id="OZ243562">
    <property type="protein sequence ID" value="CAN0501397.1"/>
    <property type="molecule type" value="Genomic_DNA"/>
</dbReference>
<dbReference type="Proteomes" id="UP001162501">
    <property type="component" value="Chromosome 34"/>
</dbReference>
<gene>
    <name evidence="1" type="ORF">MRATA1EN22A_LOCUS22330</name>
</gene>
<proteinExistence type="predicted"/>